<feature type="transmembrane region" description="Helical" evidence="5">
    <location>
        <begin position="287"/>
        <end position="309"/>
    </location>
</feature>
<sequence>MQQEKPRELSLKANVLWNSIGSMFYLGCQWLITVLVVRLSSGFDAAGLLSLAMSVVGIFGTFANYKMGTYQISDIHRENTLAEYLAFRCLTLGLSFLACIAYALVTCPPHAIMTVALFFVYKGVGLLIDILHGCDQQHRRMDYIGKSFMLQGVASIAAFAVVFYPTQDLNLAIVAMTVATALVFLLFDMRKTRQFEPIALHLTRKKAFFFLKTSLPAVIAAVAASAIFTIPKQYLSMVGGDAALGIYSSVAAPALIVQMGATYLYGPLLDIFPKHFFDGKMSDFVKLLARTVLSIIAVTIVCWIVLLFIGKPVLVLLFGQGIAEHVYLLYPVLIATSATAFLWFFGDLLIALRDFKANFIGNVVALVAVIPLSVVCVNVWDMNGVSFAGIGACVAGVAYLTFALISAIRKQSARTKKQEESFEL</sequence>
<feature type="transmembrane region" description="Helical" evidence="5">
    <location>
        <begin position="386"/>
        <end position="408"/>
    </location>
</feature>
<dbReference type="RefSeq" id="WP_123197588.1">
    <property type="nucleotide sequence ID" value="NZ_QICB01000001.1"/>
</dbReference>
<proteinExistence type="predicted"/>
<gene>
    <name evidence="6" type="ORF">DMP07_00765</name>
</gene>
<feature type="transmembrane region" description="Helical" evidence="5">
    <location>
        <begin position="15"/>
        <end position="39"/>
    </location>
</feature>
<feature type="transmembrane region" description="Helical" evidence="5">
    <location>
        <begin position="359"/>
        <end position="380"/>
    </location>
</feature>
<dbReference type="PANTHER" id="PTHR43424">
    <property type="entry name" value="LOCUS PUTATIVE PROTEIN 1-RELATED"/>
    <property type="match status" value="1"/>
</dbReference>
<comment type="caution">
    <text evidence="6">The sequence shown here is derived from an EMBL/GenBank/DDBJ whole genome shotgun (WGS) entry which is preliminary data.</text>
</comment>
<dbReference type="Proteomes" id="UP000267368">
    <property type="component" value="Unassembled WGS sequence"/>
</dbReference>
<organism evidence="6 7">
    <name type="scientific">Slackia faecicanis</name>
    <dbReference type="NCBI Taxonomy" id="255723"/>
    <lineage>
        <taxon>Bacteria</taxon>
        <taxon>Bacillati</taxon>
        <taxon>Actinomycetota</taxon>
        <taxon>Coriobacteriia</taxon>
        <taxon>Eggerthellales</taxon>
        <taxon>Eggerthellaceae</taxon>
        <taxon>Slackia</taxon>
    </lineage>
</organism>
<dbReference type="InterPro" id="IPR052556">
    <property type="entry name" value="PolySynth_Transporter"/>
</dbReference>
<accession>A0A3N0AJP6</accession>
<evidence type="ECO:0000313" key="6">
    <source>
        <dbReference type="EMBL" id="RNL21748.1"/>
    </source>
</evidence>
<feature type="transmembrane region" description="Helical" evidence="5">
    <location>
        <begin position="242"/>
        <end position="266"/>
    </location>
</feature>
<feature type="transmembrane region" description="Helical" evidence="5">
    <location>
        <begin position="143"/>
        <end position="163"/>
    </location>
</feature>
<keyword evidence="4 5" id="KW-0472">Membrane</keyword>
<feature type="transmembrane region" description="Helical" evidence="5">
    <location>
        <begin position="208"/>
        <end position="230"/>
    </location>
</feature>
<dbReference type="AlphaFoldDB" id="A0A3N0AJP6"/>
<protein>
    <submittedName>
        <fullName evidence="6">Polysaccharide biosynthesis protein</fullName>
    </submittedName>
</protein>
<keyword evidence="2 5" id="KW-0812">Transmembrane</keyword>
<keyword evidence="3 5" id="KW-1133">Transmembrane helix</keyword>
<feature type="transmembrane region" description="Helical" evidence="5">
    <location>
        <begin position="85"/>
        <end position="105"/>
    </location>
</feature>
<comment type="subcellular location">
    <subcellularLocation>
        <location evidence="1">Membrane</location>
        <topology evidence="1">Multi-pass membrane protein</topology>
    </subcellularLocation>
</comment>
<dbReference type="Pfam" id="PF01943">
    <property type="entry name" value="Polysacc_synt"/>
    <property type="match status" value="1"/>
</dbReference>
<keyword evidence="7" id="KW-1185">Reference proteome</keyword>
<dbReference type="OrthoDB" id="3246647at2"/>
<dbReference type="PANTHER" id="PTHR43424:SF1">
    <property type="entry name" value="LOCUS PUTATIVE PROTEIN 1-RELATED"/>
    <property type="match status" value="1"/>
</dbReference>
<dbReference type="EMBL" id="QICB01000001">
    <property type="protein sequence ID" value="RNL21748.1"/>
    <property type="molecule type" value="Genomic_DNA"/>
</dbReference>
<name>A0A3N0AJP6_9ACTN</name>
<feature type="transmembrane region" description="Helical" evidence="5">
    <location>
        <begin position="169"/>
        <end position="187"/>
    </location>
</feature>
<dbReference type="InterPro" id="IPR002797">
    <property type="entry name" value="Polysacc_synth"/>
</dbReference>
<reference evidence="7" key="1">
    <citation type="submission" date="2018-05" db="EMBL/GenBank/DDBJ databases">
        <title>Genome Sequencing of selected type strains of the family Eggerthellaceae.</title>
        <authorList>
            <person name="Danylec N."/>
            <person name="Stoll D.A."/>
            <person name="Doetsch A."/>
            <person name="Huch M."/>
        </authorList>
    </citation>
    <scope>NUCLEOTIDE SEQUENCE [LARGE SCALE GENOMIC DNA]</scope>
    <source>
        <strain evidence="7">DSM 17537</strain>
    </source>
</reference>
<evidence type="ECO:0000256" key="5">
    <source>
        <dbReference type="SAM" id="Phobius"/>
    </source>
</evidence>
<feature type="transmembrane region" description="Helical" evidence="5">
    <location>
        <begin position="329"/>
        <end position="352"/>
    </location>
</feature>
<evidence type="ECO:0000256" key="2">
    <source>
        <dbReference type="ARBA" id="ARBA00022692"/>
    </source>
</evidence>
<dbReference type="GO" id="GO:0016020">
    <property type="term" value="C:membrane"/>
    <property type="evidence" value="ECO:0007669"/>
    <property type="project" value="UniProtKB-SubCell"/>
</dbReference>
<evidence type="ECO:0000256" key="1">
    <source>
        <dbReference type="ARBA" id="ARBA00004141"/>
    </source>
</evidence>
<evidence type="ECO:0000256" key="3">
    <source>
        <dbReference type="ARBA" id="ARBA00022989"/>
    </source>
</evidence>
<evidence type="ECO:0000313" key="7">
    <source>
        <dbReference type="Proteomes" id="UP000267368"/>
    </source>
</evidence>
<feature type="transmembrane region" description="Helical" evidence="5">
    <location>
        <begin position="45"/>
        <end position="65"/>
    </location>
</feature>
<feature type="transmembrane region" description="Helical" evidence="5">
    <location>
        <begin position="111"/>
        <end position="131"/>
    </location>
</feature>
<evidence type="ECO:0000256" key="4">
    <source>
        <dbReference type="ARBA" id="ARBA00023136"/>
    </source>
</evidence>